<dbReference type="Gene3D" id="3.90.70.80">
    <property type="match status" value="1"/>
</dbReference>
<feature type="compositionally biased region" description="Low complexity" evidence="1">
    <location>
        <begin position="744"/>
        <end position="772"/>
    </location>
</feature>
<reference evidence="3" key="1">
    <citation type="submission" date="2023-06" db="EMBL/GenBank/DDBJ databases">
        <title>Survivors Of The Sea: Transcriptome response of Skeletonema marinoi to long-term dormancy.</title>
        <authorList>
            <person name="Pinder M.I.M."/>
            <person name="Kourtchenko O."/>
            <person name="Robertson E.K."/>
            <person name="Larsson T."/>
            <person name="Maumus F."/>
            <person name="Osuna-Cruz C.M."/>
            <person name="Vancaester E."/>
            <person name="Stenow R."/>
            <person name="Vandepoele K."/>
            <person name="Ploug H."/>
            <person name="Bruchert V."/>
            <person name="Godhe A."/>
            <person name="Topel M."/>
        </authorList>
    </citation>
    <scope>NUCLEOTIDE SEQUENCE</scope>
    <source>
        <strain evidence="3">R05AC</strain>
    </source>
</reference>
<evidence type="ECO:0000313" key="3">
    <source>
        <dbReference type="EMBL" id="KAK1733645.1"/>
    </source>
</evidence>
<feature type="compositionally biased region" description="Polar residues" evidence="1">
    <location>
        <begin position="638"/>
        <end position="652"/>
    </location>
</feature>
<feature type="domain" description="SAP" evidence="2">
    <location>
        <begin position="48"/>
        <end position="82"/>
    </location>
</feature>
<dbReference type="SMART" id="SM00513">
    <property type="entry name" value="SAP"/>
    <property type="match status" value="1"/>
</dbReference>
<dbReference type="Gene3D" id="1.10.720.30">
    <property type="entry name" value="SAP domain"/>
    <property type="match status" value="1"/>
</dbReference>
<feature type="compositionally biased region" description="Low complexity" evidence="1">
    <location>
        <begin position="782"/>
        <end position="799"/>
    </location>
</feature>
<feature type="compositionally biased region" description="Low complexity" evidence="1">
    <location>
        <begin position="658"/>
        <end position="675"/>
    </location>
</feature>
<feature type="compositionally biased region" description="Low complexity" evidence="1">
    <location>
        <begin position="727"/>
        <end position="737"/>
    </location>
</feature>
<feature type="compositionally biased region" description="Low complexity" evidence="1">
    <location>
        <begin position="620"/>
        <end position="637"/>
    </location>
</feature>
<feature type="region of interest" description="Disordered" evidence="1">
    <location>
        <begin position="1035"/>
        <end position="1247"/>
    </location>
</feature>
<evidence type="ECO:0000259" key="2">
    <source>
        <dbReference type="PROSITE" id="PS50800"/>
    </source>
</evidence>
<feature type="compositionally biased region" description="Polar residues" evidence="1">
    <location>
        <begin position="800"/>
        <end position="825"/>
    </location>
</feature>
<feature type="compositionally biased region" description="Acidic residues" evidence="1">
    <location>
        <begin position="1098"/>
        <end position="1111"/>
    </location>
</feature>
<dbReference type="SUPFAM" id="SSF68906">
    <property type="entry name" value="SAP domain"/>
    <property type="match status" value="1"/>
</dbReference>
<feature type="region of interest" description="Disordered" evidence="1">
    <location>
        <begin position="1290"/>
        <end position="1309"/>
    </location>
</feature>
<gene>
    <name evidence="3" type="ORF">QTG54_015688</name>
</gene>
<feature type="compositionally biased region" description="Polar residues" evidence="1">
    <location>
        <begin position="866"/>
        <end position="881"/>
    </location>
</feature>
<dbReference type="CDD" id="cd22744">
    <property type="entry name" value="OTU"/>
    <property type="match status" value="1"/>
</dbReference>
<name>A0AAD8XUI9_9STRA</name>
<feature type="region of interest" description="Disordered" evidence="1">
    <location>
        <begin position="580"/>
        <end position="890"/>
    </location>
</feature>
<dbReference type="PROSITE" id="PS50800">
    <property type="entry name" value="SAP"/>
    <property type="match status" value="1"/>
</dbReference>
<dbReference type="InterPro" id="IPR036361">
    <property type="entry name" value="SAP_dom_sf"/>
</dbReference>
<dbReference type="InterPro" id="IPR003034">
    <property type="entry name" value="SAP_dom"/>
</dbReference>
<organism evidence="3 4">
    <name type="scientific">Skeletonema marinoi</name>
    <dbReference type="NCBI Taxonomy" id="267567"/>
    <lineage>
        <taxon>Eukaryota</taxon>
        <taxon>Sar</taxon>
        <taxon>Stramenopiles</taxon>
        <taxon>Ochrophyta</taxon>
        <taxon>Bacillariophyta</taxon>
        <taxon>Coscinodiscophyceae</taxon>
        <taxon>Thalassiosirophycidae</taxon>
        <taxon>Thalassiosirales</taxon>
        <taxon>Skeletonemataceae</taxon>
        <taxon>Skeletonema</taxon>
        <taxon>Skeletonema marinoi-dohrnii complex</taxon>
    </lineage>
</organism>
<sequence>MDFGVSYNARFDSDSDSDSDSIATVISTSSLEDSNESDEGHVMNREELQLLTVAQLRIKLKAVGLKVSGKKDVLIDRLLNPNLHRKKPQDWRKSKAKALLKKLLQNKESDIHNMTPRQIYKSHAWYQEYPFERFKDNLATLQHDVKSNWSLVEEDIKIVREELKNFPQANQSCRGYPRWDKHPAKLLLRQDIKDGKYELGTAKEFQETRDEYRDFPPSVFRSHIHQERRRQREMPMKVVQRNKKAREKHEQDVNEQEQFWAADERYRKEVEDIVGLMEEGGESSKRNEDLWRVWVWESIFILSECRQTIESTPLDTEHYESQFLPPTMKFSAEVLASMSEQFIMKRCGVVRFLDLRSKVDGKDVDYHIQVEQSPAGHAAFTVNGISIHLNNVGCKVGPNSHDVLELTVIQHDSSRIYKQLMEPPTLHGNRRIHLSVCHSTAVEVEYVKEKLDRVGEHADRLGNKFEARADSQTAFLRQLDAVPDSKTNICVEVKNVQLLTGILQDKELVRAEENAISAEPYFVAEFGSDDTNEGYRYQYSVAGTESIIALEGRVDPMQKPQEKETLQDVLSKKLDSLHLSEDATHVPPSGRPSSGRKQSSSGKSSSNQQKFKQTPNPSAKSNGTTRSTRSSNSKASRQQQKQAVHQNATQVPPSGRPSSGKKQSKSSSNQQKFKQTPNPSAKSNGTTRSTRSSNSKASRQQQKQAVHENATQVPPSDRPSSGKKQSKSSSNQQKFKQTPNPSAKSNGTTRSTRSSNSKASRQQQKQAAHQNATQVPPSGRPSSGKKQSKSSSNQQKFKQTPNPSAKSNGTTRSSNSKASRQQQKQAVHENPTHESSSPVKKKGTRSSTSNARKQQQKQKTVHFFGKSQSNSTRISTATKANQAAEPPESPSFVGMQSLGQYEHGGNLFVVFEATGDGNCLPYALNGSNDLVQMIKTRVGAVEFVGMHYSHYESIFGEQRIQEVMNEIRTPNTPVGDEFLQILSDWSGETIHAYVTIDGGDDRHYTYTPAPFEGSNSSEAERHIIYDNHNHWDALCPHPIENSDEVFDDDDDDISSKEDSDESSGEDDEEGDDDDIRSEKSGESDDDEDDSFGGKGSDEVDEDESGEDDEYDSGSGDSDMVSQEEMANVEDDDSGSGVNDMMSQEEMANVEDDASGSGVNDMMSQEEMANVEDDASGSGVNDMMSQEEMVNVEDDNSSDDDMASQEEGQEEDESVYEEQEGRFIGGVQSGSFDFPEFSPAAEESPRGSPVERFFNAAQSAVTNILSRSGIGSDFSVPRENLSEVFAGNVQRGAGRGFREKKPTQKYCPSS</sequence>
<comment type="caution">
    <text evidence="3">The sequence shown here is derived from an EMBL/GenBank/DDBJ whole genome shotgun (WGS) entry which is preliminary data.</text>
</comment>
<feature type="compositionally biased region" description="Acidic residues" evidence="1">
    <location>
        <begin position="1041"/>
        <end position="1075"/>
    </location>
</feature>
<feature type="compositionally biased region" description="Low complexity" evidence="1">
    <location>
        <begin position="682"/>
        <end position="699"/>
    </location>
</feature>
<feature type="compositionally biased region" description="Low complexity" evidence="1">
    <location>
        <begin position="587"/>
        <end position="610"/>
    </location>
</feature>
<keyword evidence="4" id="KW-1185">Reference proteome</keyword>
<proteinExistence type="predicted"/>
<evidence type="ECO:0000256" key="1">
    <source>
        <dbReference type="SAM" id="MobiDB-lite"/>
    </source>
</evidence>
<accession>A0AAD8XUI9</accession>
<dbReference type="Pfam" id="PF02037">
    <property type="entry name" value="SAP"/>
    <property type="match status" value="1"/>
</dbReference>
<dbReference type="EMBL" id="JATAAI010000046">
    <property type="protein sequence ID" value="KAK1733645.1"/>
    <property type="molecule type" value="Genomic_DNA"/>
</dbReference>
<protein>
    <recommendedName>
        <fullName evidence="2">SAP domain-containing protein</fullName>
    </recommendedName>
</protein>
<evidence type="ECO:0000313" key="4">
    <source>
        <dbReference type="Proteomes" id="UP001224775"/>
    </source>
</evidence>
<feature type="compositionally biased region" description="Acidic residues" evidence="1">
    <location>
        <begin position="1189"/>
        <end position="1217"/>
    </location>
</feature>
<feature type="compositionally biased region" description="Polar residues" evidence="1">
    <location>
        <begin position="700"/>
        <end position="714"/>
    </location>
</feature>
<dbReference type="Proteomes" id="UP001224775">
    <property type="component" value="Unassembled WGS sequence"/>
</dbReference>